<dbReference type="Proteomes" id="UP001162162">
    <property type="component" value="Unassembled WGS sequence"/>
</dbReference>
<protein>
    <submittedName>
        <fullName evidence="1">Uncharacterized protein</fullName>
    </submittedName>
</protein>
<keyword evidence="2" id="KW-1185">Reference proteome</keyword>
<evidence type="ECO:0000313" key="1">
    <source>
        <dbReference type="EMBL" id="KAJ8960865.1"/>
    </source>
</evidence>
<dbReference type="EMBL" id="JAPWTK010000007">
    <property type="protein sequence ID" value="KAJ8960865.1"/>
    <property type="molecule type" value="Genomic_DNA"/>
</dbReference>
<dbReference type="Gene3D" id="1.10.10.1450">
    <property type="match status" value="1"/>
</dbReference>
<evidence type="ECO:0000313" key="2">
    <source>
        <dbReference type="Proteomes" id="UP001162162"/>
    </source>
</evidence>
<reference evidence="1" key="1">
    <citation type="journal article" date="2023" name="Insect Mol. Biol.">
        <title>Genome sequencing provides insights into the evolution of gene families encoding plant cell wall-degrading enzymes in longhorned beetles.</title>
        <authorList>
            <person name="Shin N.R."/>
            <person name="Okamura Y."/>
            <person name="Kirsch R."/>
            <person name="Pauchet Y."/>
        </authorList>
    </citation>
    <scope>NUCLEOTIDE SEQUENCE</scope>
    <source>
        <strain evidence="1">AMC_N1</strain>
    </source>
</reference>
<dbReference type="AlphaFoldDB" id="A0AAV8ZBC2"/>
<proteinExistence type="predicted"/>
<sequence length="125" mass="14051">MFLTYEVCELSNDTGIVAPDLATLRRRDFEGRDINFEQRCAIRFCFRLGHSATDTFPRLQHAYGNSVFSRAQWAESNCATADGATEGRGWRVAATFADQAEGATAAASTYMQIQERLYENNLNPR</sequence>
<gene>
    <name evidence="1" type="ORF">NQ318_020164</name>
</gene>
<accession>A0AAV8ZBC2</accession>
<organism evidence="1 2">
    <name type="scientific">Aromia moschata</name>
    <dbReference type="NCBI Taxonomy" id="1265417"/>
    <lineage>
        <taxon>Eukaryota</taxon>
        <taxon>Metazoa</taxon>
        <taxon>Ecdysozoa</taxon>
        <taxon>Arthropoda</taxon>
        <taxon>Hexapoda</taxon>
        <taxon>Insecta</taxon>
        <taxon>Pterygota</taxon>
        <taxon>Neoptera</taxon>
        <taxon>Endopterygota</taxon>
        <taxon>Coleoptera</taxon>
        <taxon>Polyphaga</taxon>
        <taxon>Cucujiformia</taxon>
        <taxon>Chrysomeloidea</taxon>
        <taxon>Cerambycidae</taxon>
        <taxon>Cerambycinae</taxon>
        <taxon>Callichromatini</taxon>
        <taxon>Aromia</taxon>
    </lineage>
</organism>
<comment type="caution">
    <text evidence="1">The sequence shown here is derived from an EMBL/GenBank/DDBJ whole genome shotgun (WGS) entry which is preliminary data.</text>
</comment>
<name>A0AAV8ZBC2_9CUCU</name>